<name>A0A511SYY7_MYXFU</name>
<dbReference type="PANTHER" id="PTHR33778">
    <property type="entry name" value="PROTEIN MGTC"/>
    <property type="match status" value="1"/>
</dbReference>
<dbReference type="OrthoDB" id="9811198at2"/>
<evidence type="ECO:0000259" key="8">
    <source>
        <dbReference type="Pfam" id="PF02308"/>
    </source>
</evidence>
<sequence length="168" mass="17504">MEEKLIVMRLGVAALLGAVLGLERELNGQAAGLRTHIIVSLGACLFTLAGIFVETALGQDSPKGSQADISRIASQVVVGIGFLGAGAIIRDNGHVKGLTTAANLWLTASVGLAVGMGFHWAAVTTVVIALVALAGLRPLEKAIRRHRARRGLKVEGRVPEPSDDESPE</sequence>
<evidence type="ECO:0000256" key="2">
    <source>
        <dbReference type="ARBA" id="ARBA00009298"/>
    </source>
</evidence>
<evidence type="ECO:0000313" key="12">
    <source>
        <dbReference type="Proteomes" id="UP000321514"/>
    </source>
</evidence>
<reference evidence="10 11" key="1">
    <citation type="submission" date="2016-10" db="EMBL/GenBank/DDBJ databases">
        <authorList>
            <person name="Varghese N."/>
            <person name="Submissions S."/>
        </authorList>
    </citation>
    <scope>NUCLEOTIDE SEQUENCE [LARGE SCALE GENOMIC DNA]</scope>
    <source>
        <strain evidence="10 11">DSM 16525</strain>
    </source>
</reference>
<evidence type="ECO:0000256" key="6">
    <source>
        <dbReference type="ARBA" id="ARBA00023136"/>
    </source>
</evidence>
<evidence type="ECO:0000313" key="10">
    <source>
        <dbReference type="EMBL" id="SET99940.1"/>
    </source>
</evidence>
<dbReference type="AlphaFoldDB" id="A0A511SYY7"/>
<keyword evidence="3" id="KW-1003">Cell membrane</keyword>
<feature type="transmembrane region" description="Helical" evidence="7">
    <location>
        <begin position="37"/>
        <end position="57"/>
    </location>
</feature>
<evidence type="ECO:0000256" key="7">
    <source>
        <dbReference type="SAM" id="Phobius"/>
    </source>
</evidence>
<evidence type="ECO:0000313" key="11">
    <source>
        <dbReference type="Proteomes" id="UP000183760"/>
    </source>
</evidence>
<accession>A0A511SYY7</accession>
<evidence type="ECO:0000256" key="5">
    <source>
        <dbReference type="ARBA" id="ARBA00022989"/>
    </source>
</evidence>
<feature type="domain" description="MgtC/SapB/SrpB/YhiD N-terminal" evidence="8">
    <location>
        <begin position="10"/>
        <end position="141"/>
    </location>
</feature>
<dbReference type="STRING" id="1334629.MFUL124B02_37805"/>
<evidence type="ECO:0000256" key="1">
    <source>
        <dbReference type="ARBA" id="ARBA00004651"/>
    </source>
</evidence>
<gene>
    <name evidence="9" type="ORF">MFU01_21380</name>
    <name evidence="10" type="ORF">SAMN05443572_104274</name>
</gene>
<evidence type="ECO:0000256" key="3">
    <source>
        <dbReference type="ARBA" id="ARBA00022475"/>
    </source>
</evidence>
<dbReference type="GO" id="GO:0005886">
    <property type="term" value="C:plasma membrane"/>
    <property type="evidence" value="ECO:0007669"/>
    <property type="project" value="UniProtKB-SubCell"/>
</dbReference>
<dbReference type="Proteomes" id="UP000321514">
    <property type="component" value="Unassembled WGS sequence"/>
</dbReference>
<evidence type="ECO:0000256" key="4">
    <source>
        <dbReference type="ARBA" id="ARBA00022692"/>
    </source>
</evidence>
<keyword evidence="4 7" id="KW-0812">Transmembrane</keyword>
<dbReference type="InterPro" id="IPR003416">
    <property type="entry name" value="MgtC/SapB/SrpB/YhiD_fam"/>
</dbReference>
<dbReference type="Proteomes" id="UP000183760">
    <property type="component" value="Unassembled WGS sequence"/>
</dbReference>
<proteinExistence type="inferred from homology"/>
<reference evidence="9 12" key="2">
    <citation type="submission" date="2019-07" db="EMBL/GenBank/DDBJ databases">
        <title>Whole genome shotgun sequence of Myxococcus fulvus NBRC 100333.</title>
        <authorList>
            <person name="Hosoyama A."/>
            <person name="Uohara A."/>
            <person name="Ohji S."/>
            <person name="Ichikawa N."/>
        </authorList>
    </citation>
    <scope>NUCLEOTIDE SEQUENCE [LARGE SCALE GENOMIC DNA]</scope>
    <source>
        <strain evidence="9 12">NBRC 100333</strain>
    </source>
</reference>
<comment type="similarity">
    <text evidence="2">Belongs to the MgtC/SapB family.</text>
</comment>
<comment type="subcellular location">
    <subcellularLocation>
        <location evidence="1">Cell membrane</location>
        <topology evidence="1">Multi-pass membrane protein</topology>
    </subcellularLocation>
</comment>
<dbReference type="EMBL" id="FOIB01000004">
    <property type="protein sequence ID" value="SET99940.1"/>
    <property type="molecule type" value="Genomic_DNA"/>
</dbReference>
<dbReference type="EMBL" id="BJXR01000020">
    <property type="protein sequence ID" value="GEN07101.1"/>
    <property type="molecule type" value="Genomic_DNA"/>
</dbReference>
<keyword evidence="6 7" id="KW-0472">Membrane</keyword>
<feature type="transmembrane region" description="Helical" evidence="7">
    <location>
        <begin position="69"/>
        <end position="89"/>
    </location>
</feature>
<dbReference type="PRINTS" id="PR01837">
    <property type="entry name" value="MGTCSAPBPROT"/>
</dbReference>
<evidence type="ECO:0000313" key="9">
    <source>
        <dbReference type="EMBL" id="GEN07101.1"/>
    </source>
</evidence>
<dbReference type="Pfam" id="PF02308">
    <property type="entry name" value="MgtC"/>
    <property type="match status" value="1"/>
</dbReference>
<dbReference type="PANTHER" id="PTHR33778:SF1">
    <property type="entry name" value="MAGNESIUM TRANSPORTER YHID-RELATED"/>
    <property type="match status" value="1"/>
</dbReference>
<comment type="caution">
    <text evidence="9">The sequence shown here is derived from an EMBL/GenBank/DDBJ whole genome shotgun (WGS) entry which is preliminary data.</text>
</comment>
<feature type="transmembrane region" description="Helical" evidence="7">
    <location>
        <begin position="109"/>
        <end position="136"/>
    </location>
</feature>
<organism evidence="9 12">
    <name type="scientific">Myxococcus fulvus</name>
    <dbReference type="NCBI Taxonomy" id="33"/>
    <lineage>
        <taxon>Bacteria</taxon>
        <taxon>Pseudomonadati</taxon>
        <taxon>Myxococcota</taxon>
        <taxon>Myxococcia</taxon>
        <taxon>Myxococcales</taxon>
        <taxon>Cystobacterineae</taxon>
        <taxon>Myxococcaceae</taxon>
        <taxon>Myxococcus</taxon>
    </lineage>
</organism>
<keyword evidence="11" id="KW-1185">Reference proteome</keyword>
<dbReference type="InterPro" id="IPR049177">
    <property type="entry name" value="MgtC_SapB_SrpB_YhiD_N"/>
</dbReference>
<keyword evidence="5 7" id="KW-1133">Transmembrane helix</keyword>
<protein>
    <submittedName>
        <fullName evidence="10">Mg2+ transporter-C (MgtC) family protein</fullName>
    </submittedName>
</protein>